<protein>
    <recommendedName>
        <fullName evidence="1 8">Tyrosine--tRNA ligase</fullName>
        <ecNumber evidence="1 8">6.1.1.1</ecNumber>
    </recommendedName>
</protein>
<evidence type="ECO:0000256" key="2">
    <source>
        <dbReference type="ARBA" id="ARBA00022598"/>
    </source>
</evidence>
<keyword evidence="4 9" id="KW-0067">ATP-binding</keyword>
<comment type="similarity">
    <text evidence="9">Belongs to the class-I aminoacyl-tRNA synthetase family.</text>
</comment>
<evidence type="ECO:0000313" key="10">
    <source>
        <dbReference type="EMBL" id="PIR25781.1"/>
    </source>
</evidence>
<dbReference type="Gene3D" id="3.40.50.620">
    <property type="entry name" value="HUPs"/>
    <property type="match status" value="1"/>
</dbReference>
<reference evidence="10 11" key="1">
    <citation type="submission" date="2017-09" db="EMBL/GenBank/DDBJ databases">
        <title>Depth-based differentiation of microbial function through sediment-hosted aquifers and enrichment of novel symbionts in the deep terrestrial subsurface.</title>
        <authorList>
            <person name="Probst A.J."/>
            <person name="Ladd B."/>
            <person name="Jarett J.K."/>
            <person name="Geller-Mcgrath D.E."/>
            <person name="Sieber C.M."/>
            <person name="Emerson J.B."/>
            <person name="Anantharaman K."/>
            <person name="Thomas B.C."/>
            <person name="Malmstrom R."/>
            <person name="Stieglmeier M."/>
            <person name="Klingl A."/>
            <person name="Woyke T."/>
            <person name="Ryan C.M."/>
            <person name="Banfield J.F."/>
        </authorList>
    </citation>
    <scope>NUCLEOTIDE SEQUENCE [LARGE SCALE GENOMIC DNA]</scope>
    <source>
        <strain evidence="10">CG11_big_fil_rev_8_21_14_0_20_43_10</strain>
    </source>
</reference>
<gene>
    <name evidence="10" type="ORF">COV41_02735</name>
</gene>
<evidence type="ECO:0000256" key="6">
    <source>
        <dbReference type="ARBA" id="ARBA00023146"/>
    </source>
</evidence>
<dbReference type="AlphaFoldDB" id="A0A2H0PUR4"/>
<accession>A0A2H0PUR4</accession>
<keyword evidence="5 9" id="KW-0648">Protein biosynthesis</keyword>
<dbReference type="PANTHER" id="PTHR11766">
    <property type="entry name" value="TYROSYL-TRNA SYNTHETASE"/>
    <property type="match status" value="1"/>
</dbReference>
<dbReference type="Gene3D" id="3.10.290.10">
    <property type="entry name" value="RNA-binding S4 domain"/>
    <property type="match status" value="1"/>
</dbReference>
<dbReference type="Pfam" id="PF00579">
    <property type="entry name" value="tRNA-synt_1b"/>
    <property type="match status" value="1"/>
</dbReference>
<dbReference type="InterPro" id="IPR024088">
    <property type="entry name" value="Tyr-tRNA-ligase_bac-type"/>
</dbReference>
<dbReference type="Proteomes" id="UP000236846">
    <property type="component" value="Unassembled WGS sequence"/>
</dbReference>
<dbReference type="InterPro" id="IPR014729">
    <property type="entry name" value="Rossmann-like_a/b/a_fold"/>
</dbReference>
<dbReference type="SUPFAM" id="SSF52374">
    <property type="entry name" value="Nucleotidylyl transferase"/>
    <property type="match status" value="1"/>
</dbReference>
<evidence type="ECO:0000256" key="8">
    <source>
        <dbReference type="NCBIfam" id="TIGR00234"/>
    </source>
</evidence>
<evidence type="ECO:0000256" key="5">
    <source>
        <dbReference type="ARBA" id="ARBA00022917"/>
    </source>
</evidence>
<dbReference type="NCBIfam" id="TIGR00234">
    <property type="entry name" value="tyrS"/>
    <property type="match status" value="1"/>
</dbReference>
<keyword evidence="2 9" id="KW-0436">Ligase</keyword>
<evidence type="ECO:0000313" key="11">
    <source>
        <dbReference type="Proteomes" id="UP000236846"/>
    </source>
</evidence>
<comment type="caution">
    <text evidence="10">The sequence shown here is derived from an EMBL/GenBank/DDBJ whole genome shotgun (WGS) entry which is preliminary data.</text>
</comment>
<dbReference type="GO" id="GO:0005829">
    <property type="term" value="C:cytosol"/>
    <property type="evidence" value="ECO:0007669"/>
    <property type="project" value="TreeGrafter"/>
</dbReference>
<dbReference type="GO" id="GO:0005524">
    <property type="term" value="F:ATP binding"/>
    <property type="evidence" value="ECO:0007669"/>
    <property type="project" value="UniProtKB-KW"/>
</dbReference>
<dbReference type="GO" id="GO:0004831">
    <property type="term" value="F:tyrosine-tRNA ligase activity"/>
    <property type="evidence" value="ECO:0007669"/>
    <property type="project" value="UniProtKB-UniRule"/>
</dbReference>
<evidence type="ECO:0000256" key="3">
    <source>
        <dbReference type="ARBA" id="ARBA00022741"/>
    </source>
</evidence>
<dbReference type="InterPro" id="IPR002307">
    <property type="entry name" value="Tyr-tRNA-ligase"/>
</dbReference>
<proteinExistence type="inferred from homology"/>
<keyword evidence="3 9" id="KW-0547">Nucleotide-binding</keyword>
<dbReference type="GO" id="GO:0006437">
    <property type="term" value="P:tyrosyl-tRNA aminoacylation"/>
    <property type="evidence" value="ECO:0007669"/>
    <property type="project" value="UniProtKB-UniRule"/>
</dbReference>
<evidence type="ECO:0000256" key="9">
    <source>
        <dbReference type="RuleBase" id="RU363036"/>
    </source>
</evidence>
<name>A0A2H0PUR4_9BACT</name>
<dbReference type="InterPro" id="IPR002305">
    <property type="entry name" value="aa-tRNA-synth_Ic"/>
</dbReference>
<dbReference type="FunFam" id="1.10.240.10:FF:000001">
    <property type="entry name" value="Tyrosine--tRNA ligase"/>
    <property type="match status" value="1"/>
</dbReference>
<organism evidence="10 11">
    <name type="scientific">Candidatus Brennerbacteria bacterium CG11_big_fil_rev_8_21_14_0_20_43_10</name>
    <dbReference type="NCBI Taxonomy" id="1974523"/>
    <lineage>
        <taxon>Bacteria</taxon>
        <taxon>Candidatus Brenneribacteriota</taxon>
    </lineage>
</organism>
<dbReference type="EC" id="6.1.1.1" evidence="1 8"/>
<evidence type="ECO:0000256" key="7">
    <source>
        <dbReference type="ARBA" id="ARBA00048248"/>
    </source>
</evidence>
<keyword evidence="6 9" id="KW-0030">Aminoacyl-tRNA synthetase</keyword>
<dbReference type="GO" id="GO:0003723">
    <property type="term" value="F:RNA binding"/>
    <property type="evidence" value="ECO:0007669"/>
    <property type="project" value="InterPro"/>
</dbReference>
<dbReference type="PRINTS" id="PR01040">
    <property type="entry name" value="TRNASYNTHTYR"/>
</dbReference>
<comment type="catalytic activity">
    <reaction evidence="7">
        <text>tRNA(Tyr) + L-tyrosine + ATP = L-tyrosyl-tRNA(Tyr) + AMP + diphosphate + H(+)</text>
        <dbReference type="Rhea" id="RHEA:10220"/>
        <dbReference type="Rhea" id="RHEA-COMP:9706"/>
        <dbReference type="Rhea" id="RHEA-COMP:9707"/>
        <dbReference type="ChEBI" id="CHEBI:15378"/>
        <dbReference type="ChEBI" id="CHEBI:30616"/>
        <dbReference type="ChEBI" id="CHEBI:33019"/>
        <dbReference type="ChEBI" id="CHEBI:58315"/>
        <dbReference type="ChEBI" id="CHEBI:78442"/>
        <dbReference type="ChEBI" id="CHEBI:78536"/>
        <dbReference type="ChEBI" id="CHEBI:456215"/>
        <dbReference type="EC" id="6.1.1.1"/>
    </reaction>
</comment>
<dbReference type="PANTHER" id="PTHR11766:SF0">
    <property type="entry name" value="TYROSINE--TRNA LIGASE, MITOCHONDRIAL"/>
    <property type="match status" value="1"/>
</dbReference>
<evidence type="ECO:0000256" key="4">
    <source>
        <dbReference type="ARBA" id="ARBA00022840"/>
    </source>
</evidence>
<dbReference type="Gene3D" id="1.10.240.10">
    <property type="entry name" value="Tyrosyl-Transfer RNA Synthetase"/>
    <property type="match status" value="1"/>
</dbReference>
<dbReference type="InterPro" id="IPR036986">
    <property type="entry name" value="S4_RNA-bd_sf"/>
</dbReference>
<dbReference type="CDD" id="cd00805">
    <property type="entry name" value="TyrRS_core"/>
    <property type="match status" value="1"/>
</dbReference>
<sequence length="422" mass="48230">MENKKTLYTHIHTMNNNHHQTFLQDLAWRGLVYQKTNGIERALQPGTTMYWGFDLTGESLHIGHLLGVVVLRRALNYGMRVIPMPAGGTTLIGDPSGKDAERPLLSKQIIARNRRMLTKQLLQLLPGKPPEVRVVDNADWLTKIGFIEFQREVGKYFPINTMLEKESVKTRLEREQGMSFAEFSYQLLQAYDFLVLFEKYKCTVQIAGSDQWGNMVQGVELIRKRLGKQAYALSWPLIVNPVTGKKFGKTEEGESVWLDPAKTHPFKFYQFFINCDDDMAPMLLRYFSFKSKNEIERIEQLWNTDRGSRLLQKELAYELTAFVHGKIIANRAQTITSILFEQNVKQLTLADISFVKQALPYATISSSNTFSLEDALVTLGLSCSKSESKRLIAQNGAQDTVLFGTYHVIRKGKREYGIIEIT</sequence>
<evidence type="ECO:0000256" key="1">
    <source>
        <dbReference type="ARBA" id="ARBA00013160"/>
    </source>
</evidence>
<dbReference type="EMBL" id="PCXE01000053">
    <property type="protein sequence ID" value="PIR25781.1"/>
    <property type="molecule type" value="Genomic_DNA"/>
</dbReference>
<dbReference type="SUPFAM" id="SSF55174">
    <property type="entry name" value="Alpha-L RNA-binding motif"/>
    <property type="match status" value="1"/>
</dbReference>